<protein>
    <submittedName>
        <fullName evidence="1">Uncharacterized protein</fullName>
    </submittedName>
</protein>
<name>A0A182XR42_ANOQN</name>
<evidence type="ECO:0000313" key="2">
    <source>
        <dbReference type="Proteomes" id="UP000076407"/>
    </source>
</evidence>
<evidence type="ECO:0000313" key="1">
    <source>
        <dbReference type="EnsemblMetazoa" id="AQUA014325-PA"/>
    </source>
</evidence>
<dbReference type="EnsemblMetazoa" id="AQUA014325-RA">
    <property type="protein sequence ID" value="AQUA014325-PA"/>
    <property type="gene ID" value="AQUA014325"/>
</dbReference>
<proteinExistence type="predicted"/>
<dbReference type="AlphaFoldDB" id="A0A182XR42"/>
<dbReference type="VEuPathDB" id="VectorBase:AQUA014325"/>
<dbReference type="Proteomes" id="UP000076407">
    <property type="component" value="Unassembled WGS sequence"/>
</dbReference>
<reference evidence="1" key="1">
    <citation type="submission" date="2020-05" db="UniProtKB">
        <authorList>
            <consortium name="EnsemblMetazoa"/>
        </authorList>
    </citation>
    <scope>IDENTIFICATION</scope>
    <source>
        <strain evidence="1">SANGQUA</strain>
    </source>
</reference>
<sequence length="161" mass="17898">MVHQWTNSIAASKGKILHIPSGVTQARCRPRLNIIRTLAQNNTPRPALLAVLKGWFLPRLLYGAEISSLGSTDLIQQFAPLYHRAVKYISGCFRTSPTDAALVECGVLPLKYLIMQKISNMAGRIIEARITIGLDINKNKQKTVVQSHHQDRPVDPAHQQA</sequence>
<organism evidence="1 2">
    <name type="scientific">Anopheles quadriannulatus</name>
    <name type="common">Mosquito</name>
    <dbReference type="NCBI Taxonomy" id="34691"/>
    <lineage>
        <taxon>Eukaryota</taxon>
        <taxon>Metazoa</taxon>
        <taxon>Ecdysozoa</taxon>
        <taxon>Arthropoda</taxon>
        <taxon>Hexapoda</taxon>
        <taxon>Insecta</taxon>
        <taxon>Pterygota</taxon>
        <taxon>Neoptera</taxon>
        <taxon>Endopterygota</taxon>
        <taxon>Diptera</taxon>
        <taxon>Nematocera</taxon>
        <taxon>Culicoidea</taxon>
        <taxon>Culicidae</taxon>
        <taxon>Anophelinae</taxon>
        <taxon>Anopheles</taxon>
    </lineage>
</organism>
<keyword evidence="2" id="KW-1185">Reference proteome</keyword>
<accession>A0A182XR42</accession>